<dbReference type="AlphaFoldDB" id="A0A7C9TS03"/>
<dbReference type="EMBL" id="JAAGWZ010000002">
    <property type="protein sequence ID" value="NEM91383.1"/>
    <property type="molecule type" value="Genomic_DNA"/>
</dbReference>
<proteinExistence type="predicted"/>
<name>A0A7C9TS03_9MICO</name>
<evidence type="ECO:0000313" key="2">
    <source>
        <dbReference type="Proteomes" id="UP000479756"/>
    </source>
</evidence>
<gene>
    <name evidence="1" type="ORF">G3T37_08430</name>
</gene>
<sequence>MTLDNFQLSFFSNPVGSAYRQLIDSLLPFVEFVAFSPEDVGTDDVGDGVLRRMGVSGGVATEDGLMLPPGVDSRRVARITAEAVVELTAAPALFEWREPERPENLHLLRSDGSAILSSVAIEYSGWLSFRDEGELSRWQAAASEAVMQLFSRDADYPGKVEPLDGFAADVRSDEAYAVYLRARVGMLDPALRPAVVRYLRTAEVVLRGDHTKDLLGETFNRDFGTAFLSDGTYCWWKDTADYVEHYGIGLSEEALAHMASNGWECPVLTDDECFDVGDFIVTRGLGR</sequence>
<dbReference type="RefSeq" id="WP_163473060.1">
    <property type="nucleotide sequence ID" value="NZ_JAAGWZ010000002.1"/>
</dbReference>
<comment type="caution">
    <text evidence="1">The sequence shown here is derived from an EMBL/GenBank/DDBJ whole genome shotgun (WGS) entry which is preliminary data.</text>
</comment>
<reference evidence="1 2" key="1">
    <citation type="journal article" date="2014" name="Int. J. Syst. Evol. Microbiol.">
        <title>Description of Galbitalea soli gen. nov., sp. nov., and Frondihabitans sucicola sp. nov.</title>
        <authorList>
            <person name="Kim S.J."/>
            <person name="Lim J.M."/>
            <person name="Ahn J.H."/>
            <person name="Weon H.Y."/>
            <person name="Hamada M."/>
            <person name="Suzuki K."/>
            <person name="Ahn T.Y."/>
            <person name="Kwon S.W."/>
        </authorList>
    </citation>
    <scope>NUCLEOTIDE SEQUENCE [LARGE SCALE GENOMIC DNA]</scope>
    <source>
        <strain evidence="1 2">NBRC 108727</strain>
    </source>
</reference>
<keyword evidence="2" id="KW-1185">Reference proteome</keyword>
<organism evidence="1 2">
    <name type="scientific">Galbitalea soli</name>
    <dbReference type="NCBI Taxonomy" id="1268042"/>
    <lineage>
        <taxon>Bacteria</taxon>
        <taxon>Bacillati</taxon>
        <taxon>Actinomycetota</taxon>
        <taxon>Actinomycetes</taxon>
        <taxon>Micrococcales</taxon>
        <taxon>Microbacteriaceae</taxon>
        <taxon>Galbitalea</taxon>
    </lineage>
</organism>
<protein>
    <submittedName>
        <fullName evidence="1">Uncharacterized protein</fullName>
    </submittedName>
</protein>
<accession>A0A7C9TS03</accession>
<dbReference type="Proteomes" id="UP000479756">
    <property type="component" value="Unassembled WGS sequence"/>
</dbReference>
<evidence type="ECO:0000313" key="1">
    <source>
        <dbReference type="EMBL" id="NEM91383.1"/>
    </source>
</evidence>